<feature type="transmembrane region" description="Helical" evidence="7">
    <location>
        <begin position="112"/>
        <end position="130"/>
    </location>
</feature>
<dbReference type="PROSITE" id="PS50928">
    <property type="entry name" value="ABC_TM1"/>
    <property type="match status" value="1"/>
</dbReference>
<evidence type="ECO:0000313" key="9">
    <source>
        <dbReference type="EMBL" id="MFC4805294.1"/>
    </source>
</evidence>
<evidence type="ECO:0000256" key="6">
    <source>
        <dbReference type="ARBA" id="ARBA00023136"/>
    </source>
</evidence>
<comment type="subcellular location">
    <subcellularLocation>
        <location evidence="1 7">Cell membrane</location>
        <topology evidence="1 7">Multi-pass membrane protein</topology>
    </subcellularLocation>
</comment>
<accession>A0ABV9QM52</accession>
<evidence type="ECO:0000313" key="10">
    <source>
        <dbReference type="Proteomes" id="UP001595916"/>
    </source>
</evidence>
<dbReference type="PANTHER" id="PTHR43744:SF12">
    <property type="entry name" value="ABC TRANSPORTER PERMEASE PROTEIN MG189-RELATED"/>
    <property type="match status" value="1"/>
</dbReference>
<evidence type="ECO:0000256" key="2">
    <source>
        <dbReference type="ARBA" id="ARBA00022448"/>
    </source>
</evidence>
<dbReference type="Gene3D" id="1.10.3720.10">
    <property type="entry name" value="MetI-like"/>
    <property type="match status" value="1"/>
</dbReference>
<dbReference type="Proteomes" id="UP001595916">
    <property type="component" value="Unassembled WGS sequence"/>
</dbReference>
<gene>
    <name evidence="9" type="ORF">ACFO4R_09390</name>
</gene>
<dbReference type="EMBL" id="JBHSHL010000043">
    <property type="protein sequence ID" value="MFC4805294.1"/>
    <property type="molecule type" value="Genomic_DNA"/>
</dbReference>
<evidence type="ECO:0000256" key="3">
    <source>
        <dbReference type="ARBA" id="ARBA00022475"/>
    </source>
</evidence>
<sequence>MKKQRYNIIYILVLIGIALLSAVPILWALVLSLTPEYEMFKSTGSFLPGEMTFENYARLFQSGNSDSKIFYQAMINSINLAAYTIGVGLPLCTLSAYVLTKMEFGGKEAVKKVLIFTMAIPVFMTITPLYKIFASLRLLNNLFWISVIYVTAFLPLGTWLLSIHFESIPAEIEEAGRIDGASRLQIFFHLLLPLSRSMMFSVFLIVFIMAWNQFQIPLILASNAVSKPISVAVSEFVSKDSVRYGITAASGLLAMLPPVFLAVLFKKYIILGIAGKDMD</sequence>
<feature type="domain" description="ABC transmembrane type-1" evidence="8">
    <location>
        <begin position="74"/>
        <end position="265"/>
    </location>
</feature>
<dbReference type="InterPro" id="IPR035906">
    <property type="entry name" value="MetI-like_sf"/>
</dbReference>
<proteinExistence type="inferred from homology"/>
<feature type="transmembrane region" description="Helical" evidence="7">
    <location>
        <begin position="244"/>
        <end position="265"/>
    </location>
</feature>
<comment type="similarity">
    <text evidence="7">Belongs to the binding-protein-dependent transport system permease family.</text>
</comment>
<reference evidence="10" key="1">
    <citation type="journal article" date="2019" name="Int. J. Syst. Evol. Microbiol.">
        <title>The Global Catalogue of Microorganisms (GCM) 10K type strain sequencing project: providing services to taxonomists for standard genome sequencing and annotation.</title>
        <authorList>
            <consortium name="The Broad Institute Genomics Platform"/>
            <consortium name="The Broad Institute Genome Sequencing Center for Infectious Disease"/>
            <person name="Wu L."/>
            <person name="Ma J."/>
        </authorList>
    </citation>
    <scope>NUCLEOTIDE SEQUENCE [LARGE SCALE GENOMIC DNA]</scope>
    <source>
        <strain evidence="10">CCUG 46385</strain>
    </source>
</reference>
<dbReference type="RefSeq" id="WP_379788842.1">
    <property type="nucleotide sequence ID" value="NZ_JBHSHL010000043.1"/>
</dbReference>
<keyword evidence="4 7" id="KW-0812">Transmembrane</keyword>
<evidence type="ECO:0000256" key="1">
    <source>
        <dbReference type="ARBA" id="ARBA00004651"/>
    </source>
</evidence>
<evidence type="ECO:0000259" key="8">
    <source>
        <dbReference type="PROSITE" id="PS50928"/>
    </source>
</evidence>
<comment type="caution">
    <text evidence="9">The sequence shown here is derived from an EMBL/GenBank/DDBJ whole genome shotgun (WGS) entry which is preliminary data.</text>
</comment>
<protein>
    <submittedName>
        <fullName evidence="9">Carbohydrate ABC transporter permease</fullName>
    </submittedName>
</protein>
<evidence type="ECO:0000256" key="4">
    <source>
        <dbReference type="ARBA" id="ARBA00022692"/>
    </source>
</evidence>
<dbReference type="CDD" id="cd06261">
    <property type="entry name" value="TM_PBP2"/>
    <property type="match status" value="1"/>
</dbReference>
<keyword evidence="10" id="KW-1185">Reference proteome</keyword>
<evidence type="ECO:0000256" key="7">
    <source>
        <dbReference type="RuleBase" id="RU363032"/>
    </source>
</evidence>
<name>A0ABV9QM52_9FIRM</name>
<dbReference type="SUPFAM" id="SSF161098">
    <property type="entry name" value="MetI-like"/>
    <property type="match status" value="1"/>
</dbReference>
<dbReference type="PANTHER" id="PTHR43744">
    <property type="entry name" value="ABC TRANSPORTER PERMEASE PROTEIN MG189-RELATED-RELATED"/>
    <property type="match status" value="1"/>
</dbReference>
<dbReference type="Pfam" id="PF00528">
    <property type="entry name" value="BPD_transp_1"/>
    <property type="match status" value="1"/>
</dbReference>
<feature type="transmembrane region" description="Helical" evidence="7">
    <location>
        <begin position="142"/>
        <end position="165"/>
    </location>
</feature>
<feature type="transmembrane region" description="Helical" evidence="7">
    <location>
        <begin position="80"/>
        <end position="100"/>
    </location>
</feature>
<feature type="transmembrane region" description="Helical" evidence="7">
    <location>
        <begin position="7"/>
        <end position="30"/>
    </location>
</feature>
<keyword evidence="2 7" id="KW-0813">Transport</keyword>
<keyword evidence="3" id="KW-1003">Cell membrane</keyword>
<evidence type="ECO:0000256" key="5">
    <source>
        <dbReference type="ARBA" id="ARBA00022989"/>
    </source>
</evidence>
<feature type="transmembrane region" description="Helical" evidence="7">
    <location>
        <begin position="186"/>
        <end position="211"/>
    </location>
</feature>
<dbReference type="InterPro" id="IPR000515">
    <property type="entry name" value="MetI-like"/>
</dbReference>
<keyword evidence="6 7" id="KW-0472">Membrane</keyword>
<organism evidence="9 10">
    <name type="scientific">Filifactor villosus</name>
    <dbReference type="NCBI Taxonomy" id="29374"/>
    <lineage>
        <taxon>Bacteria</taxon>
        <taxon>Bacillati</taxon>
        <taxon>Bacillota</taxon>
        <taxon>Clostridia</taxon>
        <taxon>Peptostreptococcales</taxon>
        <taxon>Filifactoraceae</taxon>
        <taxon>Filifactor</taxon>
    </lineage>
</organism>
<keyword evidence="5 7" id="KW-1133">Transmembrane helix</keyword>